<comment type="similarity">
    <text evidence="12 14">Belongs to the TonB-dependent receptor family.</text>
</comment>
<feature type="signal peptide" evidence="15">
    <location>
        <begin position="1"/>
        <end position="26"/>
    </location>
</feature>
<organism evidence="18 19">
    <name type="scientific">Sphingomonas anseongensis</name>
    <dbReference type="NCBI Taxonomy" id="2908207"/>
    <lineage>
        <taxon>Bacteria</taxon>
        <taxon>Pseudomonadati</taxon>
        <taxon>Pseudomonadota</taxon>
        <taxon>Alphaproteobacteria</taxon>
        <taxon>Sphingomonadales</taxon>
        <taxon>Sphingomonadaceae</taxon>
        <taxon>Sphingomonas</taxon>
    </lineage>
</organism>
<dbReference type="RefSeq" id="WP_249868250.1">
    <property type="nucleotide sequence ID" value="NZ_JAMGBC010000001.1"/>
</dbReference>
<evidence type="ECO:0000256" key="4">
    <source>
        <dbReference type="ARBA" id="ARBA00022496"/>
    </source>
</evidence>
<dbReference type="Pfam" id="PF07715">
    <property type="entry name" value="Plug"/>
    <property type="match status" value="1"/>
</dbReference>
<evidence type="ECO:0000256" key="8">
    <source>
        <dbReference type="ARBA" id="ARBA00023065"/>
    </source>
</evidence>
<evidence type="ECO:0000256" key="2">
    <source>
        <dbReference type="ARBA" id="ARBA00022448"/>
    </source>
</evidence>
<dbReference type="InterPro" id="IPR012910">
    <property type="entry name" value="Plug_dom"/>
</dbReference>
<dbReference type="EMBL" id="JAMGBC010000001">
    <property type="protein sequence ID" value="MCL6679349.1"/>
    <property type="molecule type" value="Genomic_DNA"/>
</dbReference>
<evidence type="ECO:0000256" key="11">
    <source>
        <dbReference type="ARBA" id="ARBA00023237"/>
    </source>
</evidence>
<sequence length="807" mass="87184">MHKNSVRAALFGSVAAAALYSAPALAQENATTDPAVPSNQQTQADAAQASDTDIIVTARRRNEVLLDVPIAVTAYSGEQLNRQGALDITDVGDTTPNVTFETSRGTNTTLTAFIRGVGQQDPVAGFEQGVGLYLDDVYLNRPQASVLDIYDVERIEVLRGPQGTLYGRNTIGGAIKYVTRRLSDDPELRIRANVGTYKQADLIVTASAPLATGLKVGASVARLSRDGFGKNLTTGDENYNKDVWAARGTVEVEPAADAWFRVSGDYTWDDSNPRGGHRLIPGLASGTPVLHDVFDSQGALDDPKQRVTGGGLALHGEIGIVDWLKFRTITAYRHDKSKTPIDFDALPAVDVDVPAIYRNHQFSQEFQFVADKGPLQGVAGLYYLNANARDVFDVRLYTTLPAILPGLTAATAGSVDTKTWAAFADFTYDFTPQWSLSLGGRYTDDKRHARVLRTTYIFGGSPQLGGSGVFDQTGLPIATTSNFNGQRKDTAFTPRASINFKPNADHNIYISYSKGFKGGGFDPRGQSTQAPVQTPEGIFDYMAFDPEKVDSFELGWKASVLQNRLQFAAAVFDAEYKDVQVPASVGCIDASGNPSFCGQTTNAGKARFRGAEFEGNLRAGENLLAAGDRLNISTSVGYLDAKYLKFLTVMSVDQNGVPFPGGPQLVDMAPFRHIQNTPKWTASGSLDYNTPAFGGRLNANTTLSYRSKSQQFETAIPGLDQKGFALLDANLLWRSPTGRFEVGLHGKNLTNKKYITSGYNFLAQNPYTGAFVLNGAGNPVPTLGKEGILTAFYGNPRQVFLSFGINF</sequence>
<keyword evidence="19" id="KW-1185">Reference proteome</keyword>
<keyword evidence="4" id="KW-0410">Iron transport</keyword>
<comment type="subcellular location">
    <subcellularLocation>
        <location evidence="1 12">Cell outer membrane</location>
        <topology evidence="1 12">Multi-pass membrane protein</topology>
    </subcellularLocation>
</comment>
<keyword evidence="10 12" id="KW-0472">Membrane</keyword>
<evidence type="ECO:0000313" key="19">
    <source>
        <dbReference type="Proteomes" id="UP001165343"/>
    </source>
</evidence>
<evidence type="ECO:0000256" key="10">
    <source>
        <dbReference type="ARBA" id="ARBA00023136"/>
    </source>
</evidence>
<dbReference type="PROSITE" id="PS52016">
    <property type="entry name" value="TONB_DEPENDENT_REC_3"/>
    <property type="match status" value="1"/>
</dbReference>
<comment type="caution">
    <text evidence="18">The sequence shown here is derived from an EMBL/GenBank/DDBJ whole genome shotgun (WGS) entry which is preliminary data.</text>
</comment>
<feature type="chain" id="PRO_5047450309" evidence="15">
    <location>
        <begin position="27"/>
        <end position="807"/>
    </location>
</feature>
<dbReference type="InterPro" id="IPR039426">
    <property type="entry name" value="TonB-dep_rcpt-like"/>
</dbReference>
<evidence type="ECO:0000313" key="18">
    <source>
        <dbReference type="EMBL" id="MCL6679349.1"/>
    </source>
</evidence>
<feature type="domain" description="TonB-dependent receptor plug" evidence="17">
    <location>
        <begin position="66"/>
        <end position="174"/>
    </location>
</feature>
<keyword evidence="5 12" id="KW-0812">Transmembrane</keyword>
<dbReference type="InterPro" id="IPR000531">
    <property type="entry name" value="Beta-barrel_TonB"/>
</dbReference>
<evidence type="ECO:0000259" key="16">
    <source>
        <dbReference type="Pfam" id="PF00593"/>
    </source>
</evidence>
<accession>A0ABT0RGE5</accession>
<dbReference type="PROSITE" id="PS01156">
    <property type="entry name" value="TONB_DEPENDENT_REC_2"/>
    <property type="match status" value="1"/>
</dbReference>
<evidence type="ECO:0000256" key="1">
    <source>
        <dbReference type="ARBA" id="ARBA00004571"/>
    </source>
</evidence>
<evidence type="ECO:0000256" key="14">
    <source>
        <dbReference type="RuleBase" id="RU003357"/>
    </source>
</evidence>
<evidence type="ECO:0000256" key="7">
    <source>
        <dbReference type="ARBA" id="ARBA00023004"/>
    </source>
</evidence>
<evidence type="ECO:0000256" key="6">
    <source>
        <dbReference type="ARBA" id="ARBA00022729"/>
    </source>
</evidence>
<name>A0ABT0RGE5_9SPHN</name>
<keyword evidence="6 15" id="KW-0732">Signal</keyword>
<dbReference type="Proteomes" id="UP001165343">
    <property type="component" value="Unassembled WGS sequence"/>
</dbReference>
<dbReference type="Gene3D" id="2.40.170.20">
    <property type="entry name" value="TonB-dependent receptor, beta-barrel domain"/>
    <property type="match status" value="1"/>
</dbReference>
<keyword evidence="8" id="KW-0406">Ion transport</keyword>
<proteinExistence type="inferred from homology"/>
<dbReference type="CDD" id="cd01347">
    <property type="entry name" value="ligand_gated_channel"/>
    <property type="match status" value="1"/>
</dbReference>
<dbReference type="PANTHER" id="PTHR32552">
    <property type="entry name" value="FERRICHROME IRON RECEPTOR-RELATED"/>
    <property type="match status" value="1"/>
</dbReference>
<evidence type="ECO:0000256" key="12">
    <source>
        <dbReference type="PROSITE-ProRule" id="PRU01360"/>
    </source>
</evidence>
<dbReference type="PANTHER" id="PTHR32552:SF81">
    <property type="entry name" value="TONB-DEPENDENT OUTER MEMBRANE RECEPTOR"/>
    <property type="match status" value="1"/>
</dbReference>
<evidence type="ECO:0000259" key="17">
    <source>
        <dbReference type="Pfam" id="PF07715"/>
    </source>
</evidence>
<evidence type="ECO:0000256" key="15">
    <source>
        <dbReference type="SAM" id="SignalP"/>
    </source>
</evidence>
<evidence type="ECO:0000256" key="13">
    <source>
        <dbReference type="PROSITE-ProRule" id="PRU10144"/>
    </source>
</evidence>
<feature type="domain" description="TonB-dependent receptor-like beta-barrel" evidence="16">
    <location>
        <begin position="289"/>
        <end position="749"/>
    </location>
</feature>
<keyword evidence="3 12" id="KW-1134">Transmembrane beta strand</keyword>
<evidence type="ECO:0000256" key="3">
    <source>
        <dbReference type="ARBA" id="ARBA00022452"/>
    </source>
</evidence>
<dbReference type="Pfam" id="PF00593">
    <property type="entry name" value="TonB_dep_Rec_b-barrel"/>
    <property type="match status" value="1"/>
</dbReference>
<gene>
    <name evidence="18" type="ORF">LZ519_08510</name>
</gene>
<dbReference type="InterPro" id="IPR036942">
    <property type="entry name" value="Beta-barrel_TonB_sf"/>
</dbReference>
<keyword evidence="2 12" id="KW-0813">Transport</keyword>
<reference evidence="18" key="1">
    <citation type="submission" date="2022-05" db="EMBL/GenBank/DDBJ databases">
        <authorList>
            <person name="Jo J.-H."/>
            <person name="Im W.-T."/>
        </authorList>
    </citation>
    <scope>NUCLEOTIDE SEQUENCE</scope>
    <source>
        <strain evidence="18">RG327</strain>
    </source>
</reference>
<keyword evidence="9 14" id="KW-0798">TonB box</keyword>
<keyword evidence="7" id="KW-0408">Iron</keyword>
<evidence type="ECO:0000256" key="9">
    <source>
        <dbReference type="ARBA" id="ARBA00023077"/>
    </source>
</evidence>
<dbReference type="InterPro" id="IPR010917">
    <property type="entry name" value="TonB_rcpt_CS"/>
</dbReference>
<feature type="short sequence motif" description="TonB C-terminal box" evidence="13">
    <location>
        <begin position="790"/>
        <end position="807"/>
    </location>
</feature>
<protein>
    <submittedName>
        <fullName evidence="18">TonB-dependent receptor</fullName>
    </submittedName>
</protein>
<keyword evidence="11 12" id="KW-0998">Cell outer membrane</keyword>
<dbReference type="SUPFAM" id="SSF56935">
    <property type="entry name" value="Porins"/>
    <property type="match status" value="1"/>
</dbReference>
<keyword evidence="18" id="KW-0675">Receptor</keyword>
<evidence type="ECO:0000256" key="5">
    <source>
        <dbReference type="ARBA" id="ARBA00022692"/>
    </source>
</evidence>